<keyword evidence="1" id="KW-0812">Transmembrane</keyword>
<feature type="transmembrane region" description="Helical" evidence="1">
    <location>
        <begin position="73"/>
        <end position="98"/>
    </location>
</feature>
<name>E2B748_HARSA</name>
<dbReference type="OMA" id="LGKKTDC"/>
<gene>
    <name evidence="2" type="ORF">EAI_02551</name>
</gene>
<dbReference type="OrthoDB" id="5981855at2759"/>
<keyword evidence="2" id="KW-0675">Receptor</keyword>
<proteinExistence type="predicted"/>
<dbReference type="InParanoid" id="E2B748"/>
<dbReference type="AlphaFoldDB" id="E2B748"/>
<keyword evidence="1" id="KW-0472">Membrane</keyword>
<keyword evidence="1" id="KW-1133">Transmembrane helix</keyword>
<sequence length="127" mass="14913">MNSETLAFLYNCSAWVLERNVTLLLRLNYTELLSVVHEALNSSDRSDFLRDRIVDCVFANQERPFNLPWWQKLLWSLIYTIIVLVAIGGNSIVMWIVLDAFRKAEDRKELFLYRANENPPTNAEFRS</sequence>
<reference evidence="2 3" key="1">
    <citation type="journal article" date="2010" name="Science">
        <title>Genomic comparison of the ants Camponotus floridanus and Harpegnathos saltator.</title>
        <authorList>
            <person name="Bonasio R."/>
            <person name="Zhang G."/>
            <person name="Ye C."/>
            <person name="Mutti N.S."/>
            <person name="Fang X."/>
            <person name="Qin N."/>
            <person name="Donahue G."/>
            <person name="Yang P."/>
            <person name="Li Q."/>
            <person name="Li C."/>
            <person name="Zhang P."/>
            <person name="Huang Z."/>
            <person name="Berger S.L."/>
            <person name="Reinberg D."/>
            <person name="Wang J."/>
            <person name="Liebig J."/>
        </authorList>
    </citation>
    <scope>NUCLEOTIDE SEQUENCE [LARGE SCALE GENOMIC DNA]</scope>
    <source>
        <strain evidence="2 3">R22 G/1</strain>
    </source>
</reference>
<accession>E2B748</accession>
<dbReference type="Proteomes" id="UP000008237">
    <property type="component" value="Unassembled WGS sequence"/>
</dbReference>
<evidence type="ECO:0000313" key="2">
    <source>
        <dbReference type="EMBL" id="EFN88479.1"/>
    </source>
</evidence>
<dbReference type="STRING" id="610380.E2B748"/>
<protein>
    <submittedName>
        <fullName evidence="2">Tachykinin-like peptides receptor 86C</fullName>
    </submittedName>
</protein>
<keyword evidence="3" id="KW-1185">Reference proteome</keyword>
<evidence type="ECO:0000256" key="1">
    <source>
        <dbReference type="SAM" id="Phobius"/>
    </source>
</evidence>
<dbReference type="EMBL" id="GL446109">
    <property type="protein sequence ID" value="EFN88479.1"/>
    <property type="molecule type" value="Genomic_DNA"/>
</dbReference>
<evidence type="ECO:0000313" key="3">
    <source>
        <dbReference type="Proteomes" id="UP000008237"/>
    </source>
</evidence>
<organism evidence="3">
    <name type="scientific">Harpegnathos saltator</name>
    <name type="common">Jerdon's jumping ant</name>
    <dbReference type="NCBI Taxonomy" id="610380"/>
    <lineage>
        <taxon>Eukaryota</taxon>
        <taxon>Metazoa</taxon>
        <taxon>Ecdysozoa</taxon>
        <taxon>Arthropoda</taxon>
        <taxon>Hexapoda</taxon>
        <taxon>Insecta</taxon>
        <taxon>Pterygota</taxon>
        <taxon>Neoptera</taxon>
        <taxon>Endopterygota</taxon>
        <taxon>Hymenoptera</taxon>
        <taxon>Apocrita</taxon>
        <taxon>Aculeata</taxon>
        <taxon>Formicoidea</taxon>
        <taxon>Formicidae</taxon>
        <taxon>Ponerinae</taxon>
        <taxon>Ponerini</taxon>
        <taxon>Harpegnathos</taxon>
    </lineage>
</organism>